<dbReference type="Gene3D" id="2.60.40.10">
    <property type="entry name" value="Immunoglobulins"/>
    <property type="match status" value="3"/>
</dbReference>
<reference evidence="4" key="1">
    <citation type="submission" date="2023-05" db="EMBL/GenBank/DDBJ databases">
        <authorList>
            <person name="Stuckert A."/>
        </authorList>
    </citation>
    <scope>NUCLEOTIDE SEQUENCE</scope>
</reference>
<keyword evidence="1" id="KW-1015">Disulfide bond</keyword>
<feature type="non-terminal residue" evidence="4">
    <location>
        <position position="231"/>
    </location>
</feature>
<evidence type="ECO:0000313" key="4">
    <source>
        <dbReference type="EMBL" id="CAI9624311.1"/>
    </source>
</evidence>
<comment type="caution">
    <text evidence="4">The sequence shown here is derived from an EMBL/GenBank/DDBJ whole genome shotgun (WGS) entry which is preliminary data.</text>
</comment>
<dbReference type="InterPro" id="IPR013783">
    <property type="entry name" value="Ig-like_fold"/>
</dbReference>
<name>A0ABN9HR92_9NEOB</name>
<dbReference type="CDD" id="cd00063">
    <property type="entry name" value="FN3"/>
    <property type="match status" value="2"/>
</dbReference>
<dbReference type="InterPro" id="IPR036116">
    <property type="entry name" value="FN3_sf"/>
</dbReference>
<dbReference type="SMART" id="SM00060">
    <property type="entry name" value="FN3"/>
    <property type="match status" value="2"/>
</dbReference>
<dbReference type="EMBL" id="CATNWA010021888">
    <property type="protein sequence ID" value="CAI9624311.1"/>
    <property type="molecule type" value="Genomic_DNA"/>
</dbReference>
<keyword evidence="2" id="KW-0393">Immunoglobulin domain</keyword>
<dbReference type="Proteomes" id="UP001162483">
    <property type="component" value="Unassembled WGS sequence"/>
</dbReference>
<dbReference type="PANTHER" id="PTHR44170">
    <property type="entry name" value="PROTEIN SIDEKICK"/>
    <property type="match status" value="1"/>
</dbReference>
<dbReference type="PANTHER" id="PTHR44170:SF53">
    <property type="entry name" value="DS CELL ADHESION MOLECULE LIKE 1"/>
    <property type="match status" value="1"/>
</dbReference>
<evidence type="ECO:0000256" key="1">
    <source>
        <dbReference type="ARBA" id="ARBA00023157"/>
    </source>
</evidence>
<keyword evidence="5" id="KW-1185">Reference proteome</keyword>
<dbReference type="SUPFAM" id="SSF48726">
    <property type="entry name" value="Immunoglobulin"/>
    <property type="match status" value="1"/>
</dbReference>
<dbReference type="PROSITE" id="PS50853">
    <property type="entry name" value="FN3"/>
    <property type="match status" value="2"/>
</dbReference>
<dbReference type="InterPro" id="IPR036179">
    <property type="entry name" value="Ig-like_dom_sf"/>
</dbReference>
<organism evidence="4 5">
    <name type="scientific">Staurois parvus</name>
    <dbReference type="NCBI Taxonomy" id="386267"/>
    <lineage>
        <taxon>Eukaryota</taxon>
        <taxon>Metazoa</taxon>
        <taxon>Chordata</taxon>
        <taxon>Craniata</taxon>
        <taxon>Vertebrata</taxon>
        <taxon>Euteleostomi</taxon>
        <taxon>Amphibia</taxon>
        <taxon>Batrachia</taxon>
        <taxon>Anura</taxon>
        <taxon>Neobatrachia</taxon>
        <taxon>Ranoidea</taxon>
        <taxon>Ranidae</taxon>
        <taxon>Staurois</taxon>
    </lineage>
</organism>
<evidence type="ECO:0000259" key="3">
    <source>
        <dbReference type="PROSITE" id="PS50853"/>
    </source>
</evidence>
<sequence>MINVPEMSRYSVSTKEVGDEVLSVLQINPTVREDSGFFSCHAINSFGEDRGIIQLTVQEPPVPPKVQIREVSARTISLVWTMDFDGNSPITGYDIECKNKSDSWDSVQRTKDVSPQLNQATIIDLHPSSTYNIRMYAKNHIGKSAASKELTITTEEAAPDGEPQDVHLDPISSQSIRVTWKAPKKDTQNGIIRGYQIGYREYSTGGNYQFNIITVDATGDSEVYTLDNLKK</sequence>
<evidence type="ECO:0000313" key="5">
    <source>
        <dbReference type="Proteomes" id="UP001162483"/>
    </source>
</evidence>
<dbReference type="Pfam" id="PF00041">
    <property type="entry name" value="fn3"/>
    <property type="match status" value="2"/>
</dbReference>
<dbReference type="InterPro" id="IPR003961">
    <property type="entry name" value="FN3_dom"/>
</dbReference>
<dbReference type="SUPFAM" id="SSF49265">
    <property type="entry name" value="Fibronectin type III"/>
    <property type="match status" value="1"/>
</dbReference>
<feature type="domain" description="Fibronectin type-III" evidence="3">
    <location>
        <begin position="60"/>
        <end position="157"/>
    </location>
</feature>
<accession>A0ABN9HR92</accession>
<evidence type="ECO:0000256" key="2">
    <source>
        <dbReference type="ARBA" id="ARBA00023319"/>
    </source>
</evidence>
<proteinExistence type="predicted"/>
<feature type="domain" description="Fibronectin type-III" evidence="3">
    <location>
        <begin position="162"/>
        <end position="231"/>
    </location>
</feature>
<gene>
    <name evidence="4" type="ORF">SPARVUS_LOCUS16629879</name>
</gene>
<protein>
    <recommendedName>
        <fullName evidence="3">Fibronectin type-III domain-containing protein</fullName>
    </recommendedName>
</protein>